<dbReference type="InterPro" id="IPR024983">
    <property type="entry name" value="CHAT_dom"/>
</dbReference>
<feature type="domain" description="CHAT" evidence="1">
    <location>
        <begin position="592"/>
        <end position="860"/>
    </location>
</feature>
<dbReference type="InterPro" id="IPR019734">
    <property type="entry name" value="TPR_rpt"/>
</dbReference>
<reference evidence="2" key="1">
    <citation type="journal article" date="2015" name="ISME J.">
        <title>Draft Genome Sequence of Streptomyces incarnatus NRRL8089, which Produces the Nucleoside Antibiotic Sinefungin.</title>
        <authorList>
            <person name="Oshima K."/>
            <person name="Hattori M."/>
            <person name="Shimizu H."/>
            <person name="Fukuda K."/>
            <person name="Nemoto M."/>
            <person name="Inagaki K."/>
            <person name="Tamura T."/>
        </authorList>
    </citation>
    <scope>NUCLEOTIDE SEQUENCE</scope>
    <source>
        <strain evidence="2">FACHB-1375</strain>
    </source>
</reference>
<evidence type="ECO:0000313" key="3">
    <source>
        <dbReference type="Proteomes" id="UP000641646"/>
    </source>
</evidence>
<name>A0A926ZHU4_9CYAN</name>
<sequence>MPDAVLSKQTLISQTNLSSEPRQLLQQGKQLYEAEQFADALRIWQQAEANFVTKKDVISQALALNFISLAYQKLGEWEKAKSAIASSLNLLQTVPNNNNQKTPILAIALNTQGRLQLSLGQPEDALITLQQATSAYTQAGDEIGITGSTINVAQTWQSLGFYRRASKTLADLEKRLQNQQDSPLKAKGLLTLANTLRINGDLAKSLELCQQSLAIAQRLQSPTDISIALLNIGNTERALAKRLEELAEDVEDTEKIEKKNKAALEYYEQAATISDSGNTRLQARINQMSLLVETKQNSEAQELWPKIESEISQLPLSRNKIIAQINLSESLMKMLTGSGLELTSDKAQINQEIANILATAIQSAKNIGDKRVESFALGNLGGLYAQTKQLNNAKDLTEQALLLAQASNAPDIAYKWQWQLGRLLRLQSRKQDAIAAYTEAVNTLQSLRSDLATINPEVQFSFRDSVEPIYRELVDLLLQRSEEGEKFQPPVQNRLIQARQVIESLQLAELDNFFREACLDAAPELIDKIDAGAAVIYPVILADRLEIILSLPQQPLRNYTTQIDQKQVENIVNQLRQSLGIRHSNQDERLQLSQQLYDWLIRPAEAELKASGIQTLVFVLDGALRNIPMSALYDGKQYLIEKYSIALTPGLQLLKPQRLTRERLRALAGGLSESRQGFSALPGVKRELEQVSAEVRSTRLLDREFTSITLENEVKAVPFPVVHLATHGQFSSNYQNTFILAWDGEINVKQLDELLRSRDPSKSDPIELLVLSACETATGDRRAALGLAGVAVRAGARSTLATLWKVSDSSTATLMTEFYRQLANPGITKAEALRRAQNSLLQNRSYRNPYFWAPYVLVGNWL</sequence>
<dbReference type="PANTHER" id="PTHR10098:SF112">
    <property type="entry name" value="SLR0380 PROTEIN"/>
    <property type="match status" value="1"/>
</dbReference>
<dbReference type="Pfam" id="PF13424">
    <property type="entry name" value="TPR_12"/>
    <property type="match status" value="1"/>
</dbReference>
<reference evidence="2" key="2">
    <citation type="submission" date="2020-08" db="EMBL/GenBank/DDBJ databases">
        <authorList>
            <person name="Chen M."/>
            <person name="Teng W."/>
            <person name="Zhao L."/>
            <person name="Hu C."/>
            <person name="Zhou Y."/>
            <person name="Han B."/>
            <person name="Song L."/>
            <person name="Shu W."/>
        </authorList>
    </citation>
    <scope>NUCLEOTIDE SEQUENCE</scope>
    <source>
        <strain evidence="2">FACHB-1375</strain>
    </source>
</reference>
<dbReference type="SUPFAM" id="SSF48452">
    <property type="entry name" value="TPR-like"/>
    <property type="match status" value="3"/>
</dbReference>
<organism evidence="2 3">
    <name type="scientific">Aerosakkonema funiforme FACHB-1375</name>
    <dbReference type="NCBI Taxonomy" id="2949571"/>
    <lineage>
        <taxon>Bacteria</taxon>
        <taxon>Bacillati</taxon>
        <taxon>Cyanobacteriota</taxon>
        <taxon>Cyanophyceae</taxon>
        <taxon>Oscillatoriophycideae</taxon>
        <taxon>Aerosakkonematales</taxon>
        <taxon>Aerosakkonemataceae</taxon>
        <taxon>Aerosakkonema</taxon>
    </lineage>
</organism>
<evidence type="ECO:0000313" key="2">
    <source>
        <dbReference type="EMBL" id="MBD2183425.1"/>
    </source>
</evidence>
<dbReference type="InterPro" id="IPR011990">
    <property type="entry name" value="TPR-like_helical_dom_sf"/>
</dbReference>
<evidence type="ECO:0000259" key="1">
    <source>
        <dbReference type="Pfam" id="PF12770"/>
    </source>
</evidence>
<dbReference type="PANTHER" id="PTHR10098">
    <property type="entry name" value="RAPSYN-RELATED"/>
    <property type="match status" value="1"/>
</dbReference>
<dbReference type="Gene3D" id="1.25.40.10">
    <property type="entry name" value="Tetratricopeptide repeat domain"/>
    <property type="match status" value="3"/>
</dbReference>
<dbReference type="SMART" id="SM00028">
    <property type="entry name" value="TPR"/>
    <property type="match status" value="6"/>
</dbReference>
<gene>
    <name evidence="2" type="ORF">H6G03_20585</name>
</gene>
<keyword evidence="3" id="KW-1185">Reference proteome</keyword>
<proteinExistence type="predicted"/>
<dbReference type="Proteomes" id="UP000641646">
    <property type="component" value="Unassembled WGS sequence"/>
</dbReference>
<dbReference type="EMBL" id="JACJPW010000055">
    <property type="protein sequence ID" value="MBD2183425.1"/>
    <property type="molecule type" value="Genomic_DNA"/>
</dbReference>
<dbReference type="AlphaFoldDB" id="A0A926ZHU4"/>
<protein>
    <submittedName>
        <fullName evidence="2">CHAT domain-containing protein</fullName>
    </submittedName>
</protein>
<comment type="caution">
    <text evidence="2">The sequence shown here is derived from an EMBL/GenBank/DDBJ whole genome shotgun (WGS) entry which is preliminary data.</text>
</comment>
<dbReference type="RefSeq" id="WP_190467722.1">
    <property type="nucleotide sequence ID" value="NZ_JACJPW010000055.1"/>
</dbReference>
<dbReference type="Pfam" id="PF12770">
    <property type="entry name" value="CHAT"/>
    <property type="match status" value="1"/>
</dbReference>
<accession>A0A926ZHU4</accession>